<accession>A0A5J6QJ44</accession>
<keyword evidence="3" id="KW-0288">FMN</keyword>
<evidence type="ECO:0000256" key="1">
    <source>
        <dbReference type="ARBA" id="ARBA00001917"/>
    </source>
</evidence>
<proteinExistence type="inferred from homology"/>
<dbReference type="AlphaFoldDB" id="A0A5J6QJ44"/>
<evidence type="ECO:0000256" key="2">
    <source>
        <dbReference type="ARBA" id="ARBA00022630"/>
    </source>
</evidence>
<dbReference type="GO" id="GO:0016646">
    <property type="term" value="F:oxidoreductase activity, acting on the CH-NH group of donors, NAD or NADP as acceptor"/>
    <property type="evidence" value="ECO:0007669"/>
    <property type="project" value="UniProtKB-ARBA"/>
</dbReference>
<evidence type="ECO:0000259" key="5">
    <source>
        <dbReference type="SMART" id="SM00903"/>
    </source>
</evidence>
<gene>
    <name evidence="6" type="ORF">FXN65_10470</name>
</gene>
<dbReference type="SMART" id="SM00903">
    <property type="entry name" value="Flavin_Reduct"/>
    <property type="match status" value="1"/>
</dbReference>
<dbReference type="SUPFAM" id="SSF50475">
    <property type="entry name" value="FMN-binding split barrel"/>
    <property type="match status" value="1"/>
</dbReference>
<evidence type="ECO:0000256" key="4">
    <source>
        <dbReference type="ARBA" id="ARBA00038054"/>
    </source>
</evidence>
<keyword evidence="2" id="KW-0285">Flavoprotein</keyword>
<dbReference type="PANTHER" id="PTHR33798">
    <property type="entry name" value="FLAVOPROTEIN OXYGENASE"/>
    <property type="match status" value="1"/>
</dbReference>
<dbReference type="Gene3D" id="2.30.110.10">
    <property type="entry name" value="Electron Transport, Fmn-binding Protein, Chain A"/>
    <property type="match status" value="1"/>
</dbReference>
<dbReference type="PANTHER" id="PTHR33798:SF5">
    <property type="entry name" value="FLAVIN REDUCTASE LIKE DOMAIN-CONTAINING PROTEIN"/>
    <property type="match status" value="1"/>
</dbReference>
<dbReference type="InterPro" id="IPR002563">
    <property type="entry name" value="Flavin_Rdtase-like_dom"/>
</dbReference>
<sequence>MQLDFSRLAPLDAYRWLASTITPRPIAWVSTLSTDGVSNLAPFSFFQIISDNPATLLVNINTRGDGQLKDTLRNVQDTGELVIHLVSFEQAEDMNASAALLPHGESEFEACGIATEPSLRVRPPRVQGASVAFECKLAEIQPYPRANPNCHLVFAEVLLAHIDDAVLTEAGRVDPQRLDLVGRLGGSAYTRTRDTFNMVRPT</sequence>
<comment type="similarity">
    <text evidence="4">Belongs to the flavoredoxin family.</text>
</comment>
<evidence type="ECO:0000313" key="7">
    <source>
        <dbReference type="Proteomes" id="UP000327179"/>
    </source>
</evidence>
<name>A0A5J6QJ44_9GAMM</name>
<protein>
    <submittedName>
        <fullName evidence="6">Flavin reductase family protein</fullName>
    </submittedName>
</protein>
<comment type="cofactor">
    <cofactor evidence="1">
        <name>FMN</name>
        <dbReference type="ChEBI" id="CHEBI:58210"/>
    </cofactor>
</comment>
<dbReference type="GO" id="GO:0010181">
    <property type="term" value="F:FMN binding"/>
    <property type="evidence" value="ECO:0007669"/>
    <property type="project" value="InterPro"/>
</dbReference>
<reference evidence="6 7" key="1">
    <citation type="submission" date="2019-08" db="EMBL/GenBank/DDBJ databases">
        <title>Whole-genome Sequencing of e-waste polymer degrading bacterium Pseudomonas sp. strain PE08.</title>
        <authorList>
            <person name="Kirdat K."/>
            <person name="Debbarma P."/>
            <person name="Narawade N."/>
            <person name="Suyal D."/>
            <person name="Thorat V."/>
            <person name="Shouche Y."/>
            <person name="Goel R."/>
            <person name="Yadav A."/>
        </authorList>
    </citation>
    <scope>NUCLEOTIDE SEQUENCE [LARGE SCALE GENOMIC DNA]</scope>
    <source>
        <strain evidence="6 7">PE08</strain>
    </source>
</reference>
<evidence type="ECO:0000313" key="6">
    <source>
        <dbReference type="EMBL" id="QEY62477.1"/>
    </source>
</evidence>
<dbReference type="Proteomes" id="UP000327179">
    <property type="component" value="Chromosome"/>
</dbReference>
<dbReference type="EMBL" id="CP043311">
    <property type="protein sequence ID" value="QEY62477.1"/>
    <property type="molecule type" value="Genomic_DNA"/>
</dbReference>
<dbReference type="KEGG" id="plal:FXN65_10470"/>
<keyword evidence="7" id="KW-1185">Reference proteome</keyword>
<dbReference type="RefSeq" id="WP_151133132.1">
    <property type="nucleotide sequence ID" value="NZ_CP043311.1"/>
</dbReference>
<dbReference type="InterPro" id="IPR012349">
    <property type="entry name" value="Split_barrel_FMN-bd"/>
</dbReference>
<organism evidence="6 7">
    <name type="scientific">Metapseudomonas lalkuanensis</name>
    <dbReference type="NCBI Taxonomy" id="2604832"/>
    <lineage>
        <taxon>Bacteria</taxon>
        <taxon>Pseudomonadati</taxon>
        <taxon>Pseudomonadota</taxon>
        <taxon>Gammaproteobacteria</taxon>
        <taxon>Pseudomonadales</taxon>
        <taxon>Pseudomonadaceae</taxon>
        <taxon>Metapseudomonas</taxon>
    </lineage>
</organism>
<dbReference type="Pfam" id="PF01613">
    <property type="entry name" value="Flavin_Reduct"/>
    <property type="match status" value="1"/>
</dbReference>
<feature type="domain" description="Flavin reductase like" evidence="5">
    <location>
        <begin position="19"/>
        <end position="176"/>
    </location>
</feature>
<evidence type="ECO:0000256" key="3">
    <source>
        <dbReference type="ARBA" id="ARBA00022643"/>
    </source>
</evidence>